<keyword evidence="1" id="KW-0802">TPR repeat</keyword>
<dbReference type="Pfam" id="PF13174">
    <property type="entry name" value="TPR_6"/>
    <property type="match status" value="2"/>
</dbReference>
<gene>
    <name evidence="2" type="ORF">EZI54_18585</name>
</gene>
<dbReference type="InterPro" id="IPR011990">
    <property type="entry name" value="TPR-like_helical_dom_sf"/>
</dbReference>
<dbReference type="EMBL" id="SJDL01000036">
    <property type="protein sequence ID" value="TBW50157.1"/>
    <property type="molecule type" value="Genomic_DNA"/>
</dbReference>
<dbReference type="RefSeq" id="WP_131483383.1">
    <property type="nucleotide sequence ID" value="NZ_SJDL01000036.1"/>
</dbReference>
<dbReference type="PROSITE" id="PS50005">
    <property type="entry name" value="TPR"/>
    <property type="match status" value="1"/>
</dbReference>
<sequence>MSRRLMVTLLGLLLPLGCYGAGGKGSFQVNLGEDGETIGEMRPIFLEMSSQQLPAISVKEVARRYKRLFEEAEEPEVRIDALHRLTSLHSRAGASLELTPQQEAVIYREALKSYEMIVSEGRYQGRLDELLYQTAKAYAFIGEDEQSIKRLRQLVGLYPQSSLATEARFRIAEDAFSRGAYAEAEQAYQRVIDGGDNAGLQQKALYMLGWSQYKQQARERASHTFLAVLDGYRDRSDNFAALAGGSEDLVNDTFRILALMAAQRDGAGTLDRMLAREGGRAYDYLLYDRLADYYLAKQRYADSAAVNRHFIDRNPAHPRAAAMRAQIVAVWEAGGFDREARQAREDYVQAYAAPAAYAALSASEQVTWRKLAGQVADALYHASGRKAGAAGSKGFADAGRYYGRLGDVNGQAGTPTDAGRFWRLAGDAWLQAGNSDRATAFFEKAGYQAPDFGGAADAAWAAVLEYRKQPSPAADESLTEAVDRFARVFPDDQRAAPARADLANRLLAAGNDAEARREALQVTESGQAAVEDQRAAYLVLGQIAYQTSQYPEAEQAYRQALALAASDSRPMPAAEVAETRNQLARSIYRQAEVQEANGQNAEAIASLQRIPAVSPDAKIAMNARYDAATMMLESAQWEPAIDALQAFRHDYPGAELTEGVSGKLVLAYTSAGQPAQAAEELLQRAENAPAPWDDRLQAADLLLDAGDAGRAHAIISDYLAQAPAPGNAEEHGRQQRLRHQLIVASSSAPAMRQALLEQELASEWHSPETLAWAANAALVLADREAERFNGIALVLPLKTSLKAKRRALEAAVARYDQARRLGDDTARSQALYGEAELFRKLARDIMDSERPGTLNELEQAQYGVLLEEQAYPFEEKAIDLHARNHQLIADGVYNRWVRRSLDVLGQMYPGRYKRDAEWINWTTGEVDYARADTR</sequence>
<dbReference type="SMART" id="SM00028">
    <property type="entry name" value="TPR"/>
    <property type="match status" value="4"/>
</dbReference>
<evidence type="ECO:0000313" key="3">
    <source>
        <dbReference type="Proteomes" id="UP000313645"/>
    </source>
</evidence>
<organism evidence="2 3">
    <name type="scientific">Marinobacter halodurans</name>
    <dbReference type="NCBI Taxonomy" id="2528979"/>
    <lineage>
        <taxon>Bacteria</taxon>
        <taxon>Pseudomonadati</taxon>
        <taxon>Pseudomonadota</taxon>
        <taxon>Gammaproteobacteria</taxon>
        <taxon>Pseudomonadales</taxon>
        <taxon>Marinobacteraceae</taxon>
        <taxon>Marinobacter</taxon>
    </lineage>
</organism>
<reference evidence="2 3" key="1">
    <citation type="submission" date="2019-02" db="EMBL/GenBank/DDBJ databases">
        <title>Marinobacter halodurans sp. nov., a marine bacterium isolated from sea tidal flat.</title>
        <authorList>
            <person name="Yoo Y."/>
            <person name="Lee D.W."/>
            <person name="Kim B.S."/>
            <person name="Kim J.-J."/>
        </authorList>
    </citation>
    <scope>NUCLEOTIDE SEQUENCE [LARGE SCALE GENOMIC DNA]</scope>
    <source>
        <strain evidence="2 3">YJ-S3-2</strain>
    </source>
</reference>
<feature type="repeat" description="TPR" evidence="1">
    <location>
        <begin position="534"/>
        <end position="567"/>
    </location>
</feature>
<protein>
    <submittedName>
        <fullName evidence="2">Tetratricopeptide repeat protein</fullName>
    </submittedName>
</protein>
<dbReference type="SUPFAM" id="SSF48452">
    <property type="entry name" value="TPR-like"/>
    <property type="match status" value="3"/>
</dbReference>
<comment type="caution">
    <text evidence="2">The sequence shown here is derived from an EMBL/GenBank/DDBJ whole genome shotgun (WGS) entry which is preliminary data.</text>
</comment>
<dbReference type="InterPro" id="IPR019734">
    <property type="entry name" value="TPR_rpt"/>
</dbReference>
<proteinExistence type="predicted"/>
<evidence type="ECO:0000256" key="1">
    <source>
        <dbReference type="PROSITE-ProRule" id="PRU00339"/>
    </source>
</evidence>
<accession>A0ABY1ZJW0</accession>
<dbReference type="Proteomes" id="UP000313645">
    <property type="component" value="Unassembled WGS sequence"/>
</dbReference>
<evidence type="ECO:0000313" key="2">
    <source>
        <dbReference type="EMBL" id="TBW50157.1"/>
    </source>
</evidence>
<name>A0ABY1ZJW0_9GAMM</name>
<keyword evidence="3" id="KW-1185">Reference proteome</keyword>
<dbReference type="Gene3D" id="1.25.40.10">
    <property type="entry name" value="Tetratricopeptide repeat domain"/>
    <property type="match status" value="3"/>
</dbReference>